<comment type="caution">
    <text evidence="1">The sequence shown here is derived from an EMBL/GenBank/DDBJ whole genome shotgun (WGS) entry which is preliminary data.</text>
</comment>
<keyword evidence="2" id="KW-1185">Reference proteome</keyword>
<gene>
    <name evidence="1" type="ORF">VNO77_04899</name>
</gene>
<dbReference type="AlphaFoldDB" id="A0AAN9RDP0"/>
<evidence type="ECO:0000313" key="1">
    <source>
        <dbReference type="EMBL" id="KAK7362778.1"/>
    </source>
</evidence>
<reference evidence="1 2" key="1">
    <citation type="submission" date="2024-01" db="EMBL/GenBank/DDBJ databases">
        <title>The genomes of 5 underutilized Papilionoideae crops provide insights into root nodulation and disease resistanc.</title>
        <authorList>
            <person name="Jiang F."/>
        </authorList>
    </citation>
    <scope>NUCLEOTIDE SEQUENCE [LARGE SCALE GENOMIC DNA]</scope>
    <source>
        <strain evidence="1">LVBAO_FW01</strain>
        <tissue evidence="1">Leaves</tissue>
    </source>
</reference>
<accession>A0AAN9RDP0</accession>
<evidence type="ECO:0000313" key="2">
    <source>
        <dbReference type="Proteomes" id="UP001367508"/>
    </source>
</evidence>
<sequence>MGLGGLPVMPNGPCQDEFYGTGGGWASVWVVELNSNIAVQAVGAVEGDEGVQILVWNHAACSLALIVLGGPTEEGVFVFGMYRGTLAITHSKCYHHSGPFVICSE</sequence>
<proteinExistence type="predicted"/>
<name>A0AAN9RDP0_CANGL</name>
<dbReference type="Proteomes" id="UP001367508">
    <property type="component" value="Unassembled WGS sequence"/>
</dbReference>
<organism evidence="1 2">
    <name type="scientific">Canavalia gladiata</name>
    <name type="common">Sword bean</name>
    <name type="synonym">Dolichos gladiatus</name>
    <dbReference type="NCBI Taxonomy" id="3824"/>
    <lineage>
        <taxon>Eukaryota</taxon>
        <taxon>Viridiplantae</taxon>
        <taxon>Streptophyta</taxon>
        <taxon>Embryophyta</taxon>
        <taxon>Tracheophyta</taxon>
        <taxon>Spermatophyta</taxon>
        <taxon>Magnoliopsida</taxon>
        <taxon>eudicotyledons</taxon>
        <taxon>Gunneridae</taxon>
        <taxon>Pentapetalae</taxon>
        <taxon>rosids</taxon>
        <taxon>fabids</taxon>
        <taxon>Fabales</taxon>
        <taxon>Fabaceae</taxon>
        <taxon>Papilionoideae</taxon>
        <taxon>50 kb inversion clade</taxon>
        <taxon>NPAAA clade</taxon>
        <taxon>indigoferoid/millettioid clade</taxon>
        <taxon>Phaseoleae</taxon>
        <taxon>Canavalia</taxon>
    </lineage>
</organism>
<dbReference type="EMBL" id="JAYMYQ010000001">
    <property type="protein sequence ID" value="KAK7362778.1"/>
    <property type="molecule type" value="Genomic_DNA"/>
</dbReference>
<protein>
    <submittedName>
        <fullName evidence="1">Uncharacterized protein</fullName>
    </submittedName>
</protein>